<keyword evidence="4" id="KW-0456">Lyase</keyword>
<dbReference type="Gene3D" id="3.40.1790.10">
    <property type="entry name" value="Indigoidine synthase domain"/>
    <property type="match status" value="1"/>
</dbReference>
<keyword evidence="1" id="KW-0479">Metal-binding</keyword>
<protein>
    <submittedName>
        <fullName evidence="7">Pseudouridine-5'-phosphate glycosidase-like</fullName>
    </submittedName>
</protein>
<evidence type="ECO:0000256" key="4">
    <source>
        <dbReference type="ARBA" id="ARBA00023239"/>
    </source>
</evidence>
<dbReference type="InterPro" id="IPR007342">
    <property type="entry name" value="PsuG"/>
</dbReference>
<dbReference type="PANTHER" id="PTHR42909">
    <property type="entry name" value="ZGC:136858"/>
    <property type="match status" value="1"/>
</dbReference>
<reference evidence="7" key="1">
    <citation type="submission" date="2025-08" db="UniProtKB">
        <authorList>
            <consortium name="RefSeq"/>
        </authorList>
    </citation>
    <scope>IDENTIFICATION</scope>
    <source>
        <tissue evidence="7">Whole Larva</tissue>
    </source>
</reference>
<evidence type="ECO:0000256" key="5">
    <source>
        <dbReference type="ARBA" id="ARBA00023295"/>
    </source>
</evidence>
<gene>
    <name evidence="7" type="primary">LOC108569335</name>
</gene>
<keyword evidence="3" id="KW-0464">Manganese</keyword>
<evidence type="ECO:0000256" key="1">
    <source>
        <dbReference type="ARBA" id="ARBA00022723"/>
    </source>
</evidence>
<evidence type="ECO:0000256" key="3">
    <source>
        <dbReference type="ARBA" id="ARBA00023211"/>
    </source>
</evidence>
<proteinExistence type="inferred from homology"/>
<dbReference type="RefSeq" id="XP_017786337.1">
    <property type="nucleotide sequence ID" value="XM_017930848.1"/>
</dbReference>
<dbReference type="GeneID" id="108569335"/>
<evidence type="ECO:0000256" key="2">
    <source>
        <dbReference type="ARBA" id="ARBA00022801"/>
    </source>
</evidence>
<dbReference type="PANTHER" id="PTHR42909:SF1">
    <property type="entry name" value="CARBOHYDRATE KINASE PFKB DOMAIN-CONTAINING PROTEIN"/>
    <property type="match status" value="1"/>
</dbReference>
<dbReference type="Pfam" id="PF04227">
    <property type="entry name" value="Indigoidine_A"/>
    <property type="match status" value="1"/>
</dbReference>
<keyword evidence="2" id="KW-0378">Hydrolase</keyword>
<sequence>MFRVFRDYRRQYSTLKKISDRVIISEEVQHALAKRLPVVALESTIITHGMPFPKNVECALSVEAQVREMGVIPATIAILKGIIRIGLSHEDISFIGDVVKNPSIKTSRRDFAYVIGNKLNGGTTVSGTLFSANIVGIPIFATGGIGGVHRSAEITMDVSADLMEMGRTPMAVVSSGVKSILDIPKTLEYLETQGVFVATYGPTKRFPAFYATESGCEAPYSVSSAAEAALVIESNREMNLNSGMLFAVPVPAECSMDGTEIEAAIEDALALAKQKDVSGKDITPFLLSYLAKATNGRSLESNIALVRNNAKVAAEIAIALSDLEREKSRPVGSSDVVGLMI</sequence>
<dbReference type="SUPFAM" id="SSF110581">
    <property type="entry name" value="Indigoidine synthase A-like"/>
    <property type="match status" value="1"/>
</dbReference>
<keyword evidence="5" id="KW-0326">Glycosidase</keyword>
<dbReference type="Proteomes" id="UP000695000">
    <property type="component" value="Unplaced"/>
</dbReference>
<evidence type="ECO:0000313" key="6">
    <source>
        <dbReference type="Proteomes" id="UP000695000"/>
    </source>
</evidence>
<dbReference type="HAMAP" id="MF_01876">
    <property type="entry name" value="PsiMP_glycosidase"/>
    <property type="match status" value="1"/>
</dbReference>
<name>A0ABM1NHN7_NICVS</name>
<evidence type="ECO:0000313" key="7">
    <source>
        <dbReference type="RefSeq" id="XP_017786337.1"/>
    </source>
</evidence>
<organism evidence="6 7">
    <name type="scientific">Nicrophorus vespilloides</name>
    <name type="common">Boreal carrion beetle</name>
    <dbReference type="NCBI Taxonomy" id="110193"/>
    <lineage>
        <taxon>Eukaryota</taxon>
        <taxon>Metazoa</taxon>
        <taxon>Ecdysozoa</taxon>
        <taxon>Arthropoda</taxon>
        <taxon>Hexapoda</taxon>
        <taxon>Insecta</taxon>
        <taxon>Pterygota</taxon>
        <taxon>Neoptera</taxon>
        <taxon>Endopterygota</taxon>
        <taxon>Coleoptera</taxon>
        <taxon>Polyphaga</taxon>
        <taxon>Staphyliniformia</taxon>
        <taxon>Silphidae</taxon>
        <taxon>Nicrophorinae</taxon>
        <taxon>Nicrophorus</taxon>
    </lineage>
</organism>
<keyword evidence="6" id="KW-1185">Reference proteome</keyword>
<accession>A0ABM1NHN7</accession>
<dbReference type="InterPro" id="IPR022830">
    <property type="entry name" value="Indigdn_synthA-like"/>
</dbReference>